<dbReference type="InterPro" id="IPR005119">
    <property type="entry name" value="LysR_subst-bd"/>
</dbReference>
<feature type="domain" description="HTH lysR-type" evidence="5">
    <location>
        <begin position="10"/>
        <end position="63"/>
    </location>
</feature>
<dbReference type="KEGG" id="sya:A6768_12700"/>
<dbReference type="PANTHER" id="PTHR30419:SF8">
    <property type="entry name" value="NITROGEN ASSIMILATION TRANSCRIPTIONAL ACTIVATOR-RELATED"/>
    <property type="match status" value="1"/>
</dbReference>
<dbReference type="GO" id="GO:0003700">
    <property type="term" value="F:DNA-binding transcription factor activity"/>
    <property type="evidence" value="ECO:0007669"/>
    <property type="project" value="InterPro"/>
</dbReference>
<dbReference type="InterPro" id="IPR036388">
    <property type="entry name" value="WH-like_DNA-bd_sf"/>
</dbReference>
<sequence length="308" mass="34178">MSLLNCEILDLRSLVAVAECRNFVRAAQQLNLSQPALSRRVQKLEAMVGEALFERSTRSVRLTPAGQQIMPLVRRLLDEIDNSLLGKMAVGERREGRIVLASVPSATVRFLPEVLDQFGRDYRNVRVRVLDLSATKCAEAVRTGEAEFAIALPVSRDSDLIYEPLYDDHYGLVCREDDPLAALENPRWEDLVGQRLITIHAGSGNRTTLDAGLASMKLDLRWFYEVTRLSSALALVNAGLGPSVLPRLACEGPEARDLVWKPLQGVTIFRTLGVLRRPSVDLSPAANRLLTLLSDAWRVRRKDDSGPA</sequence>
<comment type="similarity">
    <text evidence="1">Belongs to the LysR transcriptional regulatory family.</text>
</comment>
<dbReference type="Gene3D" id="1.10.10.10">
    <property type="entry name" value="Winged helix-like DNA-binding domain superfamily/Winged helix DNA-binding domain"/>
    <property type="match status" value="1"/>
</dbReference>
<dbReference type="EMBL" id="CP023741">
    <property type="protein sequence ID" value="ATI83295.1"/>
    <property type="molecule type" value="Genomic_DNA"/>
</dbReference>
<dbReference type="GO" id="GO:0003677">
    <property type="term" value="F:DNA binding"/>
    <property type="evidence" value="ECO:0007669"/>
    <property type="project" value="UniProtKB-KW"/>
</dbReference>
<accession>A0A291N7T8</accession>
<proteinExistence type="inferred from homology"/>
<dbReference type="Gene3D" id="3.40.190.10">
    <property type="entry name" value="Periplasmic binding protein-like II"/>
    <property type="match status" value="2"/>
</dbReference>
<dbReference type="Pfam" id="PF00126">
    <property type="entry name" value="HTH_1"/>
    <property type="match status" value="1"/>
</dbReference>
<name>A0A291N7T8_SPHYA</name>
<evidence type="ECO:0000313" key="7">
    <source>
        <dbReference type="Proteomes" id="UP000219422"/>
    </source>
</evidence>
<keyword evidence="2" id="KW-0805">Transcription regulation</keyword>
<reference evidence="6 7" key="1">
    <citation type="submission" date="2017-10" db="EMBL/GenBank/DDBJ databases">
        <title>Sphingobium yanoikuyae S72.</title>
        <authorList>
            <person name="Sanchez E."/>
            <person name="Bustos P."/>
            <person name="Mendoza P."/>
            <person name="Guo X."/>
            <person name="Mendoza A."/>
        </authorList>
    </citation>
    <scope>NUCLEOTIDE SEQUENCE [LARGE SCALE GENOMIC DNA]</scope>
    <source>
        <strain evidence="6 7">S72</strain>
    </source>
</reference>
<dbReference type="InterPro" id="IPR000847">
    <property type="entry name" value="LysR_HTH_N"/>
</dbReference>
<dbReference type="SUPFAM" id="SSF46785">
    <property type="entry name" value="Winged helix' DNA-binding domain"/>
    <property type="match status" value="1"/>
</dbReference>
<dbReference type="InterPro" id="IPR050950">
    <property type="entry name" value="HTH-type_LysR_regulators"/>
</dbReference>
<evidence type="ECO:0000256" key="2">
    <source>
        <dbReference type="ARBA" id="ARBA00023015"/>
    </source>
</evidence>
<evidence type="ECO:0000256" key="3">
    <source>
        <dbReference type="ARBA" id="ARBA00023125"/>
    </source>
</evidence>
<keyword evidence="4" id="KW-0804">Transcription</keyword>
<protein>
    <submittedName>
        <fullName evidence="6">LysR family transcriptional regulator</fullName>
    </submittedName>
</protein>
<gene>
    <name evidence="6" type="ORF">A6768_12700</name>
</gene>
<dbReference type="Pfam" id="PF03466">
    <property type="entry name" value="LysR_substrate"/>
    <property type="match status" value="1"/>
</dbReference>
<dbReference type="PROSITE" id="PS50931">
    <property type="entry name" value="HTH_LYSR"/>
    <property type="match status" value="1"/>
</dbReference>
<organism evidence="6 7">
    <name type="scientific">Sphingobium yanoikuyae</name>
    <name type="common">Sphingomonas yanoikuyae</name>
    <dbReference type="NCBI Taxonomy" id="13690"/>
    <lineage>
        <taxon>Bacteria</taxon>
        <taxon>Pseudomonadati</taxon>
        <taxon>Pseudomonadota</taxon>
        <taxon>Alphaproteobacteria</taxon>
        <taxon>Sphingomonadales</taxon>
        <taxon>Sphingomonadaceae</taxon>
        <taxon>Sphingobium</taxon>
    </lineage>
</organism>
<dbReference type="Proteomes" id="UP000219422">
    <property type="component" value="Chromosome"/>
</dbReference>
<evidence type="ECO:0000256" key="1">
    <source>
        <dbReference type="ARBA" id="ARBA00009437"/>
    </source>
</evidence>
<dbReference type="GO" id="GO:0005829">
    <property type="term" value="C:cytosol"/>
    <property type="evidence" value="ECO:0007669"/>
    <property type="project" value="TreeGrafter"/>
</dbReference>
<dbReference type="AlphaFoldDB" id="A0A291N7T8"/>
<dbReference type="InterPro" id="IPR036390">
    <property type="entry name" value="WH_DNA-bd_sf"/>
</dbReference>
<dbReference type="PANTHER" id="PTHR30419">
    <property type="entry name" value="HTH-TYPE TRANSCRIPTIONAL REGULATOR YBHD"/>
    <property type="match status" value="1"/>
</dbReference>
<evidence type="ECO:0000259" key="5">
    <source>
        <dbReference type="PROSITE" id="PS50931"/>
    </source>
</evidence>
<dbReference type="PRINTS" id="PR00039">
    <property type="entry name" value="HTHLYSR"/>
</dbReference>
<dbReference type="SUPFAM" id="SSF53850">
    <property type="entry name" value="Periplasmic binding protein-like II"/>
    <property type="match status" value="1"/>
</dbReference>
<dbReference type="CDD" id="cd08440">
    <property type="entry name" value="PBP2_LTTR_like_4"/>
    <property type="match status" value="1"/>
</dbReference>
<dbReference type="FunFam" id="1.10.10.10:FF:000001">
    <property type="entry name" value="LysR family transcriptional regulator"/>
    <property type="match status" value="1"/>
</dbReference>
<evidence type="ECO:0000313" key="6">
    <source>
        <dbReference type="EMBL" id="ATI83295.1"/>
    </source>
</evidence>
<keyword evidence="3" id="KW-0238">DNA-binding</keyword>
<evidence type="ECO:0000256" key="4">
    <source>
        <dbReference type="ARBA" id="ARBA00023163"/>
    </source>
</evidence>